<dbReference type="GO" id="GO:0046872">
    <property type="term" value="F:metal ion binding"/>
    <property type="evidence" value="ECO:0007669"/>
    <property type="project" value="InterPro"/>
</dbReference>
<protein>
    <submittedName>
        <fullName evidence="6">Pyrrolysine synthetase</fullName>
    </submittedName>
</protein>
<dbReference type="GO" id="GO:0071524">
    <property type="term" value="P:pyrrolysine biosynthetic process"/>
    <property type="evidence" value="ECO:0007669"/>
    <property type="project" value="InterPro"/>
</dbReference>
<dbReference type="Pfam" id="PF02655">
    <property type="entry name" value="ATP-grasp_3"/>
    <property type="match status" value="1"/>
</dbReference>
<dbReference type="GO" id="GO:0016874">
    <property type="term" value="F:ligase activity"/>
    <property type="evidence" value="ECO:0007669"/>
    <property type="project" value="UniProtKB-KW"/>
</dbReference>
<dbReference type="AlphaFoldDB" id="A0A0U1L0V3"/>
<evidence type="ECO:0000259" key="5">
    <source>
        <dbReference type="PROSITE" id="PS50975"/>
    </source>
</evidence>
<feature type="domain" description="ATP-grasp" evidence="5">
    <location>
        <begin position="88"/>
        <end position="279"/>
    </location>
</feature>
<dbReference type="Pfam" id="PF21360">
    <property type="entry name" value="PylC-like_N"/>
    <property type="match status" value="1"/>
</dbReference>
<accession>A0A0U1L0V3</accession>
<name>A0A0U1L0V3_9FIRM</name>
<organism evidence="6 7">
    <name type="scientific">Sporomusa ovata</name>
    <dbReference type="NCBI Taxonomy" id="2378"/>
    <lineage>
        <taxon>Bacteria</taxon>
        <taxon>Bacillati</taxon>
        <taxon>Bacillota</taxon>
        <taxon>Negativicutes</taxon>
        <taxon>Selenomonadales</taxon>
        <taxon>Sporomusaceae</taxon>
        <taxon>Sporomusa</taxon>
    </lineage>
</organism>
<evidence type="ECO:0000256" key="1">
    <source>
        <dbReference type="ARBA" id="ARBA00022598"/>
    </source>
</evidence>
<dbReference type="NCBIfam" id="TIGR03909">
    <property type="entry name" value="pyrrolys_PylC"/>
    <property type="match status" value="1"/>
</dbReference>
<dbReference type="PANTHER" id="PTHR43055">
    <property type="entry name" value="FORMATE-DEPENDENT PHOSPHORIBOSYLGLYCINAMIDE FORMYLTRANSFERASE"/>
    <property type="match status" value="1"/>
</dbReference>
<keyword evidence="7" id="KW-1185">Reference proteome</keyword>
<dbReference type="InterPro" id="IPR011761">
    <property type="entry name" value="ATP-grasp"/>
</dbReference>
<dbReference type="SUPFAM" id="SSF56059">
    <property type="entry name" value="Glutathione synthetase ATP-binding domain-like"/>
    <property type="match status" value="1"/>
</dbReference>
<gene>
    <name evidence="6" type="ORF">SpAn4DRAFT_3243</name>
</gene>
<keyword evidence="3 4" id="KW-0067">ATP-binding</keyword>
<evidence type="ECO:0000256" key="2">
    <source>
        <dbReference type="ARBA" id="ARBA00022741"/>
    </source>
</evidence>
<dbReference type="InterPro" id="IPR016185">
    <property type="entry name" value="PreATP-grasp_dom_sf"/>
</dbReference>
<keyword evidence="1" id="KW-0436">Ligase</keyword>
<dbReference type="GO" id="GO:0005829">
    <property type="term" value="C:cytosol"/>
    <property type="evidence" value="ECO:0007669"/>
    <property type="project" value="TreeGrafter"/>
</dbReference>
<dbReference type="PROSITE" id="PS50975">
    <property type="entry name" value="ATP_GRASP"/>
    <property type="match status" value="1"/>
</dbReference>
<dbReference type="InterPro" id="IPR023890">
    <property type="entry name" value="Pyrrolys_PylC"/>
</dbReference>
<evidence type="ECO:0000256" key="3">
    <source>
        <dbReference type="ARBA" id="ARBA00022840"/>
    </source>
</evidence>
<dbReference type="EMBL" id="CTRP01000011">
    <property type="protein sequence ID" value="CQR72783.1"/>
    <property type="molecule type" value="Genomic_DNA"/>
</dbReference>
<proteinExistence type="predicted"/>
<evidence type="ECO:0000313" key="7">
    <source>
        <dbReference type="Proteomes" id="UP000049855"/>
    </source>
</evidence>
<dbReference type="GO" id="GO:0005524">
    <property type="term" value="F:ATP binding"/>
    <property type="evidence" value="ECO:0007669"/>
    <property type="project" value="UniProtKB-UniRule"/>
</dbReference>
<dbReference type="SUPFAM" id="SSF52440">
    <property type="entry name" value="PreATP-grasp domain"/>
    <property type="match status" value="1"/>
</dbReference>
<keyword evidence="2 4" id="KW-0547">Nucleotide-binding</keyword>
<dbReference type="Gene3D" id="3.30.470.20">
    <property type="entry name" value="ATP-grasp fold, B domain"/>
    <property type="match status" value="1"/>
</dbReference>
<dbReference type="Gene3D" id="3.40.50.720">
    <property type="entry name" value="NAD(P)-binding Rossmann-like Domain"/>
    <property type="match status" value="1"/>
</dbReference>
<evidence type="ECO:0000313" key="6">
    <source>
        <dbReference type="EMBL" id="CQR72783.1"/>
    </source>
</evidence>
<dbReference type="RefSeq" id="WP_021168470.1">
    <property type="nucleotide sequence ID" value="NZ_CTRP01000011.1"/>
</dbReference>
<dbReference type="InterPro" id="IPR003806">
    <property type="entry name" value="ATP-grasp_PylC-type"/>
</dbReference>
<sequence length="395" mass="43872">MRVAVLGGKLQGVEACYLARKAGWQVALVDKNPVAPATKLCDDFYCFDLMDNSKLMNLLSTVQFVVPALEDKVVLDNIYQCAGQVGVKVVYDQQAYALSASKLASDKLFAKLNVPAPKPWPLCEFPVTVKPSGASGSEDVYLIRNRQELEALRQQLGGFTGWVVQEFLEGPSYSIEVSGCNGEYHTFQVTELAMDEMYDCKRVLAPTVLSAAKEQEFCEIALTLAGQLQLNGIMDVEAIYHDGLFKVLEIDARLPSQTLTAVYNSTGINVLEVLWNGFKPSNQKNLASVAQGVIYEHIKVTPERLEVCGEHIMASAGQLTLYQNFFGATEALSNYSPDKQEWVATLIITAENRQQAWAQRCQVITTIMNHTRVNRYHDEEPPVPVRQVLRINKAV</sequence>
<dbReference type="Proteomes" id="UP000049855">
    <property type="component" value="Unassembled WGS sequence"/>
</dbReference>
<dbReference type="InterPro" id="IPR048764">
    <property type="entry name" value="PylC_N"/>
</dbReference>
<dbReference type="PANTHER" id="PTHR43055:SF1">
    <property type="entry name" value="FORMATE-DEPENDENT PHOSPHORIBOSYLGLYCINAMIDE FORMYLTRANSFERASE"/>
    <property type="match status" value="1"/>
</dbReference>
<evidence type="ECO:0000256" key="4">
    <source>
        <dbReference type="PROSITE-ProRule" id="PRU00409"/>
    </source>
</evidence>
<reference evidence="7" key="1">
    <citation type="submission" date="2015-03" db="EMBL/GenBank/DDBJ databases">
        <authorList>
            <person name="Nijsse Bart"/>
        </authorList>
    </citation>
    <scope>NUCLEOTIDE SEQUENCE [LARGE SCALE GENOMIC DNA]</scope>
</reference>